<feature type="transmembrane region" description="Helical" evidence="1">
    <location>
        <begin position="40"/>
        <end position="64"/>
    </location>
</feature>
<sequence>MSEPQETDGVRAWWWVCYAVVTLAPVVVALWAVAATGAPGNLYVFPITGLVVSAVLAATARGLGAKAASGKTERSLFRSSLSSWPHGPSCPCGPSLGVLGS</sequence>
<evidence type="ECO:0000256" key="1">
    <source>
        <dbReference type="SAM" id="Phobius"/>
    </source>
</evidence>
<feature type="transmembrane region" description="Helical" evidence="1">
    <location>
        <begin position="12"/>
        <end position="34"/>
    </location>
</feature>
<keyword evidence="1" id="KW-1133">Transmembrane helix</keyword>
<dbReference type="AlphaFoldDB" id="A0A1H9TPF8"/>
<proteinExistence type="predicted"/>
<dbReference type="RefSeq" id="WP_177170203.1">
    <property type="nucleotide sequence ID" value="NZ_FOGZ01000026.1"/>
</dbReference>
<reference evidence="2 3" key="1">
    <citation type="submission" date="2016-10" db="EMBL/GenBank/DDBJ databases">
        <authorList>
            <person name="de Groot N.N."/>
        </authorList>
    </citation>
    <scope>NUCLEOTIDE SEQUENCE [LARGE SCALE GENOMIC DNA]</scope>
    <source>
        <strain evidence="2 3">DSM 16859</strain>
    </source>
</reference>
<dbReference type="Proteomes" id="UP000198815">
    <property type="component" value="Unassembled WGS sequence"/>
</dbReference>
<keyword evidence="3" id="KW-1185">Reference proteome</keyword>
<organism evidence="2 3">
    <name type="scientific">Propionibacterium cyclohexanicum</name>
    <dbReference type="NCBI Taxonomy" id="64702"/>
    <lineage>
        <taxon>Bacteria</taxon>
        <taxon>Bacillati</taxon>
        <taxon>Actinomycetota</taxon>
        <taxon>Actinomycetes</taxon>
        <taxon>Propionibacteriales</taxon>
        <taxon>Propionibacteriaceae</taxon>
        <taxon>Propionibacterium</taxon>
    </lineage>
</organism>
<keyword evidence="1" id="KW-0812">Transmembrane</keyword>
<gene>
    <name evidence="2" type="ORF">SAMN05443377_12617</name>
</gene>
<protein>
    <submittedName>
        <fullName evidence="2">Uncharacterized protein</fullName>
    </submittedName>
</protein>
<keyword evidence="1" id="KW-0472">Membrane</keyword>
<evidence type="ECO:0000313" key="3">
    <source>
        <dbReference type="Proteomes" id="UP000198815"/>
    </source>
</evidence>
<dbReference type="STRING" id="64702.SAMN05443377_12617"/>
<evidence type="ECO:0000313" key="2">
    <source>
        <dbReference type="EMBL" id="SER99001.1"/>
    </source>
</evidence>
<name>A0A1H9TPF8_9ACTN</name>
<accession>A0A1H9TPF8</accession>
<dbReference type="EMBL" id="FOGZ01000026">
    <property type="protein sequence ID" value="SER99001.1"/>
    <property type="molecule type" value="Genomic_DNA"/>
</dbReference>